<evidence type="ECO:0000313" key="2">
    <source>
        <dbReference type="Proteomes" id="UP000004705"/>
    </source>
</evidence>
<gene>
    <name evidence="1" type="ORF">SacazDRAFT_02154</name>
</gene>
<protein>
    <submittedName>
        <fullName evidence="1">PEP phosphonomutase-like enzyme</fullName>
    </submittedName>
</protein>
<accession>H8G3P7</accession>
<dbReference type="CDD" id="cd00377">
    <property type="entry name" value="ICL_PEPM"/>
    <property type="match status" value="1"/>
</dbReference>
<dbReference type="RefSeq" id="WP_005441342.1">
    <property type="nucleotide sequence ID" value="NZ_CM001466.1"/>
</dbReference>
<name>H8G3P7_9PSEU</name>
<dbReference type="InterPro" id="IPR015813">
    <property type="entry name" value="Pyrv/PenolPyrv_kinase-like_dom"/>
</dbReference>
<evidence type="ECO:0000313" key="1">
    <source>
        <dbReference type="EMBL" id="EHY89065.1"/>
    </source>
</evidence>
<dbReference type="OrthoDB" id="9780430at2"/>
<dbReference type="HOGENOM" id="CLU_027389_2_3_11"/>
<organism evidence="1 2">
    <name type="scientific">Saccharomonospora azurea NA-128</name>
    <dbReference type="NCBI Taxonomy" id="882081"/>
    <lineage>
        <taxon>Bacteria</taxon>
        <taxon>Bacillati</taxon>
        <taxon>Actinomycetota</taxon>
        <taxon>Actinomycetes</taxon>
        <taxon>Pseudonocardiales</taxon>
        <taxon>Pseudonocardiaceae</taxon>
        <taxon>Saccharomonospora</taxon>
    </lineage>
</organism>
<dbReference type="EMBL" id="CM001466">
    <property type="protein sequence ID" value="EHY89065.1"/>
    <property type="molecule type" value="Genomic_DNA"/>
</dbReference>
<dbReference type="Gene3D" id="3.20.20.60">
    <property type="entry name" value="Phosphoenolpyruvate-binding domains"/>
    <property type="match status" value="1"/>
</dbReference>
<reference evidence="1 2" key="1">
    <citation type="journal article" date="2012" name="Stand. Genomic Sci.">
        <title>Genome sequence of the soil bacterium Saccharomonospora azurea type strain (NA-128(T)).</title>
        <authorList>
            <person name="Klenk H.P."/>
            <person name="Held B."/>
            <person name="Lucas S."/>
            <person name="Lapidus A."/>
            <person name="Copeland A."/>
            <person name="Hammon N."/>
            <person name="Pitluck S."/>
            <person name="Goodwin L.A."/>
            <person name="Han C."/>
            <person name="Tapia R."/>
            <person name="Brambilla E.M."/>
            <person name="Potter G."/>
            <person name="Land M."/>
            <person name="Ivanova N."/>
            <person name="Rohde M."/>
            <person name="Goker M."/>
            <person name="Detter J.C."/>
            <person name="Kyrpides N.C."/>
            <person name="Woyke T."/>
        </authorList>
    </citation>
    <scope>NUCLEOTIDE SEQUENCE [LARGE SCALE GENOMIC DNA]</scope>
    <source>
        <strain evidence="1 2">NA-128</strain>
    </source>
</reference>
<proteinExistence type="predicted"/>
<dbReference type="Proteomes" id="UP000004705">
    <property type="component" value="Chromosome"/>
</dbReference>
<dbReference type="InterPro" id="IPR040442">
    <property type="entry name" value="Pyrv_kinase-like_dom_sf"/>
</dbReference>
<dbReference type="AlphaFoldDB" id="H8G3P7"/>
<dbReference type="SUPFAM" id="SSF51621">
    <property type="entry name" value="Phosphoenolpyruvate/pyruvate domain"/>
    <property type="match status" value="1"/>
</dbReference>
<keyword evidence="2" id="KW-1185">Reference proteome</keyword>
<sequence length="250" mass="26145">MNEFHALHHGAAPLLLPNVWDVGSASALVEAGFRALGTTSFGIASAVGVPDGTGRTREHVVALVRRLARLPCLLTVDVENGFSDDPGEVAELAALLAGLGAVGINLEDSADPTRLADVGRHAEKVAAVKERVPWLYVNARVDTYWVGADRTVDATLRRAARYRRAGADGIFVPGELTAVEVAALVDGVGVPLNVLWYPGGLPVARSAALGVKRISTGSQLYRAARRAAVDLVTELVSGTRGEGPSTGLRS</sequence>
<dbReference type="PANTHER" id="PTHR42905">
    <property type="entry name" value="PHOSPHOENOLPYRUVATE CARBOXYLASE"/>
    <property type="match status" value="1"/>
</dbReference>
<dbReference type="Pfam" id="PF13714">
    <property type="entry name" value="PEP_mutase"/>
    <property type="match status" value="1"/>
</dbReference>
<dbReference type="PANTHER" id="PTHR42905:SF16">
    <property type="entry name" value="CARBOXYPHOSPHONOENOLPYRUVATE PHOSPHONOMUTASE-LIKE PROTEIN (AFU_ORTHOLOGUE AFUA_5G07230)"/>
    <property type="match status" value="1"/>
</dbReference>
<dbReference type="InterPro" id="IPR039556">
    <property type="entry name" value="ICL/PEPM"/>
</dbReference>
<dbReference type="GO" id="GO:0003824">
    <property type="term" value="F:catalytic activity"/>
    <property type="evidence" value="ECO:0007669"/>
    <property type="project" value="InterPro"/>
</dbReference>